<evidence type="ECO:0000313" key="3">
    <source>
        <dbReference type="Proteomes" id="UP000298030"/>
    </source>
</evidence>
<accession>A0A4Y7TEN0</accession>
<reference evidence="2 3" key="1">
    <citation type="journal article" date="2019" name="Nat. Ecol. Evol.">
        <title>Megaphylogeny resolves global patterns of mushroom evolution.</title>
        <authorList>
            <person name="Varga T."/>
            <person name="Krizsan K."/>
            <person name="Foldi C."/>
            <person name="Dima B."/>
            <person name="Sanchez-Garcia M."/>
            <person name="Sanchez-Ramirez S."/>
            <person name="Szollosi G.J."/>
            <person name="Szarkandi J.G."/>
            <person name="Papp V."/>
            <person name="Albert L."/>
            <person name="Andreopoulos W."/>
            <person name="Angelini C."/>
            <person name="Antonin V."/>
            <person name="Barry K.W."/>
            <person name="Bougher N.L."/>
            <person name="Buchanan P."/>
            <person name="Buyck B."/>
            <person name="Bense V."/>
            <person name="Catcheside P."/>
            <person name="Chovatia M."/>
            <person name="Cooper J."/>
            <person name="Damon W."/>
            <person name="Desjardin D."/>
            <person name="Finy P."/>
            <person name="Geml J."/>
            <person name="Haridas S."/>
            <person name="Hughes K."/>
            <person name="Justo A."/>
            <person name="Karasinski D."/>
            <person name="Kautmanova I."/>
            <person name="Kiss B."/>
            <person name="Kocsube S."/>
            <person name="Kotiranta H."/>
            <person name="LaButti K.M."/>
            <person name="Lechner B.E."/>
            <person name="Liimatainen K."/>
            <person name="Lipzen A."/>
            <person name="Lukacs Z."/>
            <person name="Mihaltcheva S."/>
            <person name="Morgado L.N."/>
            <person name="Niskanen T."/>
            <person name="Noordeloos M.E."/>
            <person name="Ohm R.A."/>
            <person name="Ortiz-Santana B."/>
            <person name="Ovrebo C."/>
            <person name="Racz N."/>
            <person name="Riley R."/>
            <person name="Savchenko A."/>
            <person name="Shiryaev A."/>
            <person name="Soop K."/>
            <person name="Spirin V."/>
            <person name="Szebenyi C."/>
            <person name="Tomsovsky M."/>
            <person name="Tulloss R.E."/>
            <person name="Uehling J."/>
            <person name="Grigoriev I.V."/>
            <person name="Vagvolgyi C."/>
            <person name="Papp T."/>
            <person name="Martin F.M."/>
            <person name="Miettinen O."/>
            <person name="Hibbett D.S."/>
            <person name="Nagy L.G."/>
        </authorList>
    </citation>
    <scope>NUCLEOTIDE SEQUENCE [LARGE SCALE GENOMIC DNA]</scope>
    <source>
        <strain evidence="2 3">FP101781</strain>
    </source>
</reference>
<keyword evidence="3" id="KW-1185">Reference proteome</keyword>
<dbReference type="OrthoDB" id="3052670at2759"/>
<evidence type="ECO:0000259" key="1">
    <source>
        <dbReference type="Pfam" id="PF22893"/>
    </source>
</evidence>
<dbReference type="EMBL" id="QPFP01000017">
    <property type="protein sequence ID" value="TEB32022.1"/>
    <property type="molecule type" value="Genomic_DNA"/>
</dbReference>
<proteinExistence type="predicted"/>
<name>A0A4Y7TEN0_COPMI</name>
<protein>
    <recommendedName>
        <fullName evidence="1">Ubiquitin-like domain-containing protein</fullName>
    </recommendedName>
</protein>
<sequence>MGQYSDVHDLMLKHFNGKLGEERVVKSRYCIVTESDGTLVQPENWDHVLSSGQGLIMCMTVEKVWVESVKDTCPQCGKTTLGTYQEGGWLICRRCEKRFRSSVDSISTFRRPPPRDDKITSFRHIRKVFVEVSCMYVVLPLDLPRWILCADPTHFRSPVCTSVYGVLPLDLPRWILCADLTHFRSPAPRMSSCVLTCPSGYFVLIPPISALQDLCATQAEESLFEGEVYARPRFERNY</sequence>
<dbReference type="Proteomes" id="UP000298030">
    <property type="component" value="Unassembled WGS sequence"/>
</dbReference>
<organism evidence="2 3">
    <name type="scientific">Coprinellus micaceus</name>
    <name type="common">Glistening ink-cap mushroom</name>
    <name type="synonym">Coprinus micaceus</name>
    <dbReference type="NCBI Taxonomy" id="71717"/>
    <lineage>
        <taxon>Eukaryota</taxon>
        <taxon>Fungi</taxon>
        <taxon>Dikarya</taxon>
        <taxon>Basidiomycota</taxon>
        <taxon>Agaricomycotina</taxon>
        <taxon>Agaricomycetes</taxon>
        <taxon>Agaricomycetidae</taxon>
        <taxon>Agaricales</taxon>
        <taxon>Agaricineae</taxon>
        <taxon>Psathyrellaceae</taxon>
        <taxon>Coprinellus</taxon>
    </lineage>
</organism>
<comment type="caution">
    <text evidence="2">The sequence shown here is derived from an EMBL/GenBank/DDBJ whole genome shotgun (WGS) entry which is preliminary data.</text>
</comment>
<gene>
    <name evidence="2" type="ORF">FA13DRAFT_320696</name>
</gene>
<feature type="domain" description="Ubiquitin-like" evidence="1">
    <location>
        <begin position="3"/>
        <end position="62"/>
    </location>
</feature>
<dbReference type="AlphaFoldDB" id="A0A4Y7TEN0"/>
<evidence type="ECO:0000313" key="2">
    <source>
        <dbReference type="EMBL" id="TEB32022.1"/>
    </source>
</evidence>
<dbReference type="InterPro" id="IPR054464">
    <property type="entry name" value="ULD_fung"/>
</dbReference>
<dbReference type="Pfam" id="PF22893">
    <property type="entry name" value="ULD_2"/>
    <property type="match status" value="1"/>
</dbReference>